<dbReference type="PANTHER" id="PTHR43398">
    <property type="entry name" value="DOLICHOL-PHOSPHATE MANNOSYLTRANSFERASE SUBUNIT 1"/>
    <property type="match status" value="1"/>
</dbReference>
<keyword evidence="6" id="KW-1185">Reference proteome</keyword>
<dbReference type="EMBL" id="LANA01000001">
    <property type="protein sequence ID" value="NMN67158.1"/>
    <property type="molecule type" value="Genomic_DNA"/>
</dbReference>
<dbReference type="Gene3D" id="3.90.550.10">
    <property type="entry name" value="Spore Coat Polysaccharide Biosynthesis Protein SpsA, Chain A"/>
    <property type="match status" value="1"/>
</dbReference>
<organism evidence="5 6">
    <name type="scientific">Pelagibacter ubique</name>
    <dbReference type="NCBI Taxonomy" id="198252"/>
    <lineage>
        <taxon>Bacteria</taxon>
        <taxon>Pseudomonadati</taxon>
        <taxon>Pseudomonadota</taxon>
        <taxon>Alphaproteobacteria</taxon>
        <taxon>Candidatus Pelagibacterales</taxon>
        <taxon>Candidatus Pelagibacteraceae</taxon>
        <taxon>Candidatus Pelagibacter</taxon>
    </lineage>
</organism>
<comment type="similarity">
    <text evidence="1">Belongs to the glycosyltransferase 2 family.</text>
</comment>
<gene>
    <name evidence="5" type="ORF">VP91_00002970</name>
</gene>
<evidence type="ECO:0000313" key="6">
    <source>
        <dbReference type="Proteomes" id="UP001166004"/>
    </source>
</evidence>
<name>A0ABX1T291_PELUQ</name>
<proteinExistence type="inferred from homology"/>
<dbReference type="InterPro" id="IPR039528">
    <property type="entry name" value="DPM1-like"/>
</dbReference>
<sequence>MNNKKVLIFTATYNEAENIEHLINSIILNTPNSHILVIDDNSPDNTSQIIQNFFSLNKNINLITREGKLGLDTAHKHAYEFALKNNYDYLITMDADNSHDPIEIKNILSNLENYPFVIGSRYIENGQCLMRGRRLIMSKYGNLLMKFLLGIDCNEYTTSYRGFNIKKLKNFHLNKIKTKGYSFFMGTIAEISRMNFEIKEIPIIFKDRLKGYSKIPKFEIIRTLKNLIILSLQSRK</sequence>
<evidence type="ECO:0000256" key="2">
    <source>
        <dbReference type="ARBA" id="ARBA00022676"/>
    </source>
</evidence>
<accession>A0ABX1T291</accession>
<comment type="caution">
    <text evidence="5">The sequence shown here is derived from an EMBL/GenBank/DDBJ whole genome shotgun (WGS) entry which is preliminary data.</text>
</comment>
<evidence type="ECO:0000256" key="1">
    <source>
        <dbReference type="ARBA" id="ARBA00006739"/>
    </source>
</evidence>
<evidence type="ECO:0000313" key="5">
    <source>
        <dbReference type="EMBL" id="NMN67158.1"/>
    </source>
</evidence>
<dbReference type="Proteomes" id="UP001166004">
    <property type="component" value="Unassembled WGS sequence"/>
</dbReference>
<protein>
    <submittedName>
        <fullName evidence="5">Dolichol-phosphate mannosyltransferase</fullName>
    </submittedName>
</protein>
<keyword evidence="3" id="KW-0808">Transferase</keyword>
<dbReference type="RefSeq" id="WP_169035668.1">
    <property type="nucleotide sequence ID" value="NZ_LANA01000001.1"/>
</dbReference>
<dbReference type="SUPFAM" id="SSF53448">
    <property type="entry name" value="Nucleotide-diphospho-sugar transferases"/>
    <property type="match status" value="1"/>
</dbReference>
<dbReference type="InterPro" id="IPR029044">
    <property type="entry name" value="Nucleotide-diphossugar_trans"/>
</dbReference>
<dbReference type="GO" id="GO:0016757">
    <property type="term" value="F:glycosyltransferase activity"/>
    <property type="evidence" value="ECO:0007669"/>
    <property type="project" value="UniProtKB-KW"/>
</dbReference>
<dbReference type="PANTHER" id="PTHR43398:SF1">
    <property type="entry name" value="DOLICHOL-PHOSPHATE MANNOSYLTRANSFERASE SUBUNIT 1"/>
    <property type="match status" value="1"/>
</dbReference>
<feature type="domain" description="Glycosyltransferase 2-like" evidence="4">
    <location>
        <begin position="8"/>
        <end position="169"/>
    </location>
</feature>
<reference evidence="5 6" key="1">
    <citation type="submission" date="2019-07" db="EMBL/GenBank/DDBJ databases">
        <title>SAR11 Genome Evolution.</title>
        <authorList>
            <person name="Giovannoni S."/>
        </authorList>
    </citation>
    <scope>NUCLEOTIDE SEQUENCE [LARGE SCALE GENOMIC DNA]</scope>
    <source>
        <strain evidence="5 6">HTCC9565</strain>
    </source>
</reference>
<evidence type="ECO:0000259" key="4">
    <source>
        <dbReference type="Pfam" id="PF00535"/>
    </source>
</evidence>
<evidence type="ECO:0000256" key="3">
    <source>
        <dbReference type="ARBA" id="ARBA00022679"/>
    </source>
</evidence>
<dbReference type="InterPro" id="IPR001173">
    <property type="entry name" value="Glyco_trans_2-like"/>
</dbReference>
<keyword evidence="2 5" id="KW-0328">Glycosyltransferase</keyword>
<dbReference type="Pfam" id="PF00535">
    <property type="entry name" value="Glycos_transf_2"/>
    <property type="match status" value="1"/>
</dbReference>